<dbReference type="InterPro" id="IPR050360">
    <property type="entry name" value="MFS_Sugar_Transporters"/>
</dbReference>
<dbReference type="PANTHER" id="PTHR48022">
    <property type="entry name" value="PLASTIDIC GLUCOSE TRANSPORTER 4"/>
    <property type="match status" value="1"/>
</dbReference>
<keyword evidence="4 9" id="KW-0812">Transmembrane</keyword>
<dbReference type="Proteomes" id="UP000016923">
    <property type="component" value="Unassembled WGS sequence"/>
</dbReference>
<feature type="transmembrane region" description="Helical" evidence="9">
    <location>
        <begin position="407"/>
        <end position="426"/>
    </location>
</feature>
<evidence type="ECO:0000256" key="4">
    <source>
        <dbReference type="ARBA" id="ARBA00022692"/>
    </source>
</evidence>
<feature type="transmembrane region" description="Helical" evidence="9">
    <location>
        <begin position="313"/>
        <end position="335"/>
    </location>
</feature>
<gene>
    <name evidence="11" type="ORF">F503_01250</name>
</gene>
<proteinExistence type="inferred from homology"/>
<comment type="similarity">
    <text evidence="2 7">Belongs to the major facilitator superfamily. Sugar transporter (TC 2.A.1.1) family.</text>
</comment>
<evidence type="ECO:0000256" key="2">
    <source>
        <dbReference type="ARBA" id="ARBA00010992"/>
    </source>
</evidence>
<dbReference type="InterPro" id="IPR020846">
    <property type="entry name" value="MFS_dom"/>
</dbReference>
<feature type="transmembrane region" description="Helical" evidence="9">
    <location>
        <begin position="90"/>
        <end position="109"/>
    </location>
</feature>
<evidence type="ECO:0000256" key="3">
    <source>
        <dbReference type="ARBA" id="ARBA00022448"/>
    </source>
</evidence>
<dbReference type="OrthoDB" id="6612291at2759"/>
<dbReference type="SUPFAM" id="SSF103473">
    <property type="entry name" value="MFS general substrate transporter"/>
    <property type="match status" value="1"/>
</dbReference>
<feature type="transmembrane region" description="Helical" evidence="9">
    <location>
        <begin position="148"/>
        <end position="166"/>
    </location>
</feature>
<sequence length="522" mass="57197">MAILIGKPLDWAITATAGSGFLLFGYDQGVMSGLLTGAAFTKTFPSIDTTDGHNGSSSLQGTVVAIYEIGCFFGAIFCFLAGERLGRRKCIMLGCVVLSIGAALQASAYGIPQLIVGRIVAGLGNGMNTSTIPVWHSELMKAKNRGRGLAIELAINIFGVMLSYWVDYGMSFVDNESQFRFPLAFQIFFALLTLGGIILLPESPRWLIAHDRHDEAREVLWSVRKNARSIELNDTSINRDVAEIQQAVNEEREAAQSSSFRALLKNGEQKFFYRTMLGVGAQFMQQLSGINLITYYAPVIFQESVGMSHNLSLLLAGFNGIAYFLSSLIPIWVIDRLGRRKLMLFAASGQCACMAILAGTVSNGSHAAGIVAIVMLFLFNFFFAVGLLAIPWLLPAEYAPLSIRTRAAALATASNWIFTFLVVEITPVSISSIGWKTYVYFSVFNFAFLPLIYFAYPETRLLSLEQIDKLFTGSKVLLHWDRSMGAPGEISQQRQGKDGDFETGGAEHSETSDPNHESKHSN</sequence>
<keyword evidence="12" id="KW-1185">Reference proteome</keyword>
<dbReference type="AlphaFoldDB" id="S3C6N2"/>
<dbReference type="OMA" id="GQAVCMA"/>
<feature type="transmembrane region" description="Helical" evidence="9">
    <location>
        <begin position="181"/>
        <end position="200"/>
    </location>
</feature>
<evidence type="ECO:0000313" key="11">
    <source>
        <dbReference type="EMBL" id="EPE08467.1"/>
    </source>
</evidence>
<dbReference type="InterPro" id="IPR005828">
    <property type="entry name" value="MFS_sugar_transport-like"/>
</dbReference>
<dbReference type="Pfam" id="PF00083">
    <property type="entry name" value="Sugar_tr"/>
    <property type="match status" value="1"/>
</dbReference>
<dbReference type="InterPro" id="IPR003663">
    <property type="entry name" value="Sugar/inositol_transpt"/>
</dbReference>
<dbReference type="Gene3D" id="1.20.1250.20">
    <property type="entry name" value="MFS general substrate transporter like domains"/>
    <property type="match status" value="1"/>
</dbReference>
<keyword evidence="5 9" id="KW-1133">Transmembrane helix</keyword>
<feature type="domain" description="Major facilitator superfamily (MFS) profile" evidence="10">
    <location>
        <begin position="13"/>
        <end position="460"/>
    </location>
</feature>
<dbReference type="PANTHER" id="PTHR48022:SF28">
    <property type="entry name" value="MAJOR FACILITATOR SUPERFAMILY (MFS) PROFILE DOMAIN-CONTAINING PROTEIN-RELATED"/>
    <property type="match status" value="1"/>
</dbReference>
<keyword evidence="11" id="KW-0762">Sugar transport</keyword>
<dbReference type="eggNOG" id="KOG0254">
    <property type="taxonomic scope" value="Eukaryota"/>
</dbReference>
<dbReference type="GO" id="GO:0005351">
    <property type="term" value="F:carbohydrate:proton symporter activity"/>
    <property type="evidence" value="ECO:0007669"/>
    <property type="project" value="TreeGrafter"/>
</dbReference>
<organism evidence="11 12">
    <name type="scientific">Ophiostoma piceae (strain UAMH 11346)</name>
    <name type="common">Sap stain fungus</name>
    <dbReference type="NCBI Taxonomy" id="1262450"/>
    <lineage>
        <taxon>Eukaryota</taxon>
        <taxon>Fungi</taxon>
        <taxon>Dikarya</taxon>
        <taxon>Ascomycota</taxon>
        <taxon>Pezizomycotina</taxon>
        <taxon>Sordariomycetes</taxon>
        <taxon>Sordariomycetidae</taxon>
        <taxon>Ophiostomatales</taxon>
        <taxon>Ophiostomataceae</taxon>
        <taxon>Ophiostoma</taxon>
    </lineage>
</organism>
<feature type="region of interest" description="Disordered" evidence="8">
    <location>
        <begin position="487"/>
        <end position="522"/>
    </location>
</feature>
<accession>S3C6N2</accession>
<evidence type="ECO:0000259" key="10">
    <source>
        <dbReference type="PROSITE" id="PS50850"/>
    </source>
</evidence>
<dbReference type="HOGENOM" id="CLU_001265_30_3_1"/>
<feature type="transmembrane region" description="Helical" evidence="9">
    <location>
        <begin position="438"/>
        <end position="456"/>
    </location>
</feature>
<evidence type="ECO:0000256" key="7">
    <source>
        <dbReference type="RuleBase" id="RU003346"/>
    </source>
</evidence>
<dbReference type="NCBIfam" id="TIGR00879">
    <property type="entry name" value="SP"/>
    <property type="match status" value="1"/>
</dbReference>
<evidence type="ECO:0000313" key="12">
    <source>
        <dbReference type="Proteomes" id="UP000016923"/>
    </source>
</evidence>
<comment type="subcellular location">
    <subcellularLocation>
        <location evidence="1">Membrane</location>
        <topology evidence="1">Multi-pass membrane protein</topology>
    </subcellularLocation>
</comment>
<dbReference type="FunFam" id="1.20.1250.20:FF:000061">
    <property type="entry name" value="MFS sugar transporter"/>
    <property type="match status" value="1"/>
</dbReference>
<dbReference type="VEuPathDB" id="FungiDB:F503_01250"/>
<evidence type="ECO:0000256" key="1">
    <source>
        <dbReference type="ARBA" id="ARBA00004141"/>
    </source>
</evidence>
<dbReference type="GO" id="GO:0016020">
    <property type="term" value="C:membrane"/>
    <property type="evidence" value="ECO:0007669"/>
    <property type="project" value="UniProtKB-SubCell"/>
</dbReference>
<name>S3C6N2_OPHP1</name>
<feature type="transmembrane region" description="Helical" evidence="9">
    <location>
        <begin position="115"/>
        <end position="136"/>
    </location>
</feature>
<reference evidence="11 12" key="1">
    <citation type="journal article" date="2013" name="BMC Genomics">
        <title>The genome and transcriptome of the pine saprophyte Ophiostoma piceae, and a comparison with the bark beetle-associated pine pathogen Grosmannia clavigera.</title>
        <authorList>
            <person name="Haridas S."/>
            <person name="Wang Y."/>
            <person name="Lim L."/>
            <person name="Massoumi Alamouti S."/>
            <person name="Jackman S."/>
            <person name="Docking R."/>
            <person name="Robertson G."/>
            <person name="Birol I."/>
            <person name="Bohlmann J."/>
            <person name="Breuil C."/>
        </authorList>
    </citation>
    <scope>NUCLEOTIDE SEQUENCE [LARGE SCALE GENOMIC DNA]</scope>
    <source>
        <strain evidence="11 12">UAMH 11346</strain>
    </source>
</reference>
<feature type="transmembrane region" description="Helical" evidence="9">
    <location>
        <begin position="342"/>
        <end position="361"/>
    </location>
</feature>
<keyword evidence="3 7" id="KW-0813">Transport</keyword>
<evidence type="ECO:0000256" key="5">
    <source>
        <dbReference type="ARBA" id="ARBA00022989"/>
    </source>
</evidence>
<dbReference type="InterPro" id="IPR036259">
    <property type="entry name" value="MFS_trans_sf"/>
</dbReference>
<protein>
    <submittedName>
        <fullName evidence="11">Mfs sugar transporter</fullName>
    </submittedName>
</protein>
<feature type="compositionally biased region" description="Basic and acidic residues" evidence="8">
    <location>
        <begin position="495"/>
        <end position="522"/>
    </location>
</feature>
<evidence type="ECO:0000256" key="6">
    <source>
        <dbReference type="ARBA" id="ARBA00023136"/>
    </source>
</evidence>
<keyword evidence="6 9" id="KW-0472">Membrane</keyword>
<feature type="transmembrane region" description="Helical" evidence="9">
    <location>
        <begin position="64"/>
        <end position="83"/>
    </location>
</feature>
<evidence type="ECO:0000256" key="9">
    <source>
        <dbReference type="SAM" id="Phobius"/>
    </source>
</evidence>
<dbReference type="EMBL" id="KE148149">
    <property type="protein sequence ID" value="EPE08467.1"/>
    <property type="molecule type" value="Genomic_DNA"/>
</dbReference>
<dbReference type="PRINTS" id="PR00171">
    <property type="entry name" value="SUGRTRNSPORT"/>
</dbReference>
<feature type="transmembrane region" description="Helical" evidence="9">
    <location>
        <begin position="367"/>
        <end position="395"/>
    </location>
</feature>
<dbReference type="PROSITE" id="PS50850">
    <property type="entry name" value="MFS"/>
    <property type="match status" value="1"/>
</dbReference>
<evidence type="ECO:0000256" key="8">
    <source>
        <dbReference type="SAM" id="MobiDB-lite"/>
    </source>
</evidence>